<protein>
    <submittedName>
        <fullName evidence="2">Divalent-cation tolerance protein CutA</fullName>
    </submittedName>
</protein>
<sequence>MELEQPIAIVLCTVTHKRNAVTLAKALINDGCAVCVNIIEDVTSVYRWDDNVVEDIECQLVIKTAASHVDEAYELMLSMHPYDVPEWVVINAGASEPYIDWMKNNLK</sequence>
<evidence type="ECO:0000256" key="1">
    <source>
        <dbReference type="ARBA" id="ARBA00010169"/>
    </source>
</evidence>
<keyword evidence="3" id="KW-1185">Reference proteome</keyword>
<comment type="caution">
    <text evidence="2">The sequence shown here is derived from an EMBL/GenBank/DDBJ whole genome shotgun (WGS) entry which is preliminary data.</text>
</comment>
<dbReference type="InterPro" id="IPR011322">
    <property type="entry name" value="N-reg_PII-like_a/b"/>
</dbReference>
<dbReference type="Pfam" id="PF03091">
    <property type="entry name" value="CutA1"/>
    <property type="match status" value="1"/>
</dbReference>
<comment type="similarity">
    <text evidence="1">Belongs to the CutA family.</text>
</comment>
<dbReference type="InterPro" id="IPR015867">
    <property type="entry name" value="N-reg_PII/ATP_PRibTrfase_C"/>
</dbReference>
<dbReference type="Proteomes" id="UP001234343">
    <property type="component" value="Unassembled WGS sequence"/>
</dbReference>
<name>A0ABT7T162_9ALTE</name>
<dbReference type="InterPro" id="IPR004323">
    <property type="entry name" value="Ion_tolerance_CutA"/>
</dbReference>
<evidence type="ECO:0000313" key="2">
    <source>
        <dbReference type="EMBL" id="MDM7862195.1"/>
    </source>
</evidence>
<organism evidence="2 3">
    <name type="scientific">Alteromonas arenosi</name>
    <dbReference type="NCBI Taxonomy" id="3055817"/>
    <lineage>
        <taxon>Bacteria</taxon>
        <taxon>Pseudomonadati</taxon>
        <taxon>Pseudomonadota</taxon>
        <taxon>Gammaproteobacteria</taxon>
        <taxon>Alteromonadales</taxon>
        <taxon>Alteromonadaceae</taxon>
        <taxon>Alteromonas/Salinimonas group</taxon>
        <taxon>Alteromonas</taxon>
    </lineage>
</organism>
<evidence type="ECO:0000313" key="3">
    <source>
        <dbReference type="Proteomes" id="UP001234343"/>
    </source>
</evidence>
<dbReference type="RefSeq" id="WP_289366998.1">
    <property type="nucleotide sequence ID" value="NZ_JAUCBP010000013.1"/>
</dbReference>
<dbReference type="PANTHER" id="PTHR23419">
    <property type="entry name" value="DIVALENT CATION TOLERANCE CUTA-RELATED"/>
    <property type="match status" value="1"/>
</dbReference>
<accession>A0ABT7T162</accession>
<gene>
    <name evidence="2" type="primary">cutA</name>
    <name evidence="2" type="ORF">QTP81_16435</name>
</gene>
<dbReference type="EMBL" id="JAUCBP010000013">
    <property type="protein sequence ID" value="MDM7862195.1"/>
    <property type="molecule type" value="Genomic_DNA"/>
</dbReference>
<proteinExistence type="inferred from homology"/>
<dbReference type="SUPFAM" id="SSF54913">
    <property type="entry name" value="GlnB-like"/>
    <property type="match status" value="1"/>
</dbReference>
<dbReference type="PANTHER" id="PTHR23419:SF8">
    <property type="entry name" value="FI09726P"/>
    <property type="match status" value="1"/>
</dbReference>
<dbReference type="Gene3D" id="3.30.70.120">
    <property type="match status" value="1"/>
</dbReference>
<reference evidence="2 3" key="1">
    <citation type="submission" date="2023-06" db="EMBL/GenBank/DDBJ databases">
        <title>Alteromonas sp. ASW11-36 isolated from intertidal sand.</title>
        <authorList>
            <person name="Li Y."/>
        </authorList>
    </citation>
    <scope>NUCLEOTIDE SEQUENCE [LARGE SCALE GENOMIC DNA]</scope>
    <source>
        <strain evidence="2 3">ASW11-36</strain>
    </source>
</reference>